<dbReference type="InterPro" id="IPR038662">
    <property type="entry name" value="ATP_synth_F0_csu_sf"/>
</dbReference>
<evidence type="ECO:0000256" key="10">
    <source>
        <dbReference type="ARBA" id="ARBA00023136"/>
    </source>
</evidence>
<dbReference type="Pfam" id="PF00137">
    <property type="entry name" value="ATP-synt_C"/>
    <property type="match status" value="1"/>
</dbReference>
<reference evidence="15 16" key="1">
    <citation type="journal article" date="2019" name="Nat. Med.">
        <title>A library of human gut bacterial isolates paired with longitudinal multiomics data enables mechanistic microbiome research.</title>
        <authorList>
            <person name="Poyet M."/>
            <person name="Groussin M."/>
            <person name="Gibbons S.M."/>
            <person name="Avila-Pacheco J."/>
            <person name="Jiang X."/>
            <person name="Kearney S.M."/>
            <person name="Perrotta A.R."/>
            <person name="Berdy B."/>
            <person name="Zhao S."/>
            <person name="Lieberman T.D."/>
            <person name="Swanson P.K."/>
            <person name="Smith M."/>
            <person name="Roesemann S."/>
            <person name="Alexander J.E."/>
            <person name="Rich S.A."/>
            <person name="Livny J."/>
            <person name="Vlamakis H."/>
            <person name="Clish C."/>
            <person name="Bullock K."/>
            <person name="Deik A."/>
            <person name="Scott J."/>
            <person name="Pierce K.A."/>
            <person name="Xavier R.J."/>
            <person name="Alm E.J."/>
        </authorList>
    </citation>
    <scope>NUCLEOTIDE SEQUENCE [LARGE SCALE GENOMIC DNA]</scope>
    <source>
        <strain evidence="15 16">BIOML-A2</strain>
    </source>
</reference>
<dbReference type="PROSITE" id="PS00605">
    <property type="entry name" value="ATPASE_C"/>
    <property type="match status" value="1"/>
</dbReference>
<evidence type="ECO:0000256" key="3">
    <source>
        <dbReference type="ARBA" id="ARBA00022448"/>
    </source>
</evidence>
<accession>A0A7K0I5E7</accession>
<evidence type="ECO:0000256" key="5">
    <source>
        <dbReference type="ARBA" id="ARBA00022692"/>
    </source>
</evidence>
<keyword evidence="5 13" id="KW-0812">Transmembrane</keyword>
<evidence type="ECO:0000256" key="12">
    <source>
        <dbReference type="ARBA" id="ARBA00032887"/>
    </source>
</evidence>
<protein>
    <recommendedName>
        <fullName evidence="11">ATP synthase F(0) sector subunit c</fullName>
    </recommendedName>
    <alternativeName>
        <fullName evidence="12">F-type ATPase subunit c</fullName>
    </alternativeName>
</protein>
<keyword evidence="6" id="KW-0375">Hydrogen ion transport</keyword>
<proteinExistence type="inferred from homology"/>
<sequence>LIGKGAVEGISRQPSAAGDIRTSMLIMGALVEGVALFAIVVCFLGLFQ</sequence>
<dbReference type="GO" id="GO:0033177">
    <property type="term" value="C:proton-transporting two-sector ATPase complex, proton-transporting domain"/>
    <property type="evidence" value="ECO:0007669"/>
    <property type="project" value="InterPro"/>
</dbReference>
<comment type="similarity">
    <text evidence="2">Belongs to the ATPase C chain family.</text>
</comment>
<dbReference type="GO" id="GO:0015986">
    <property type="term" value="P:proton motive force-driven ATP synthesis"/>
    <property type="evidence" value="ECO:0007669"/>
    <property type="project" value="InterPro"/>
</dbReference>
<keyword evidence="4" id="KW-0138">CF(0)</keyword>
<comment type="subcellular location">
    <subcellularLocation>
        <location evidence="1">Membrane</location>
        <topology evidence="1">Multi-pass membrane protein</topology>
    </subcellularLocation>
</comment>
<dbReference type="RefSeq" id="WP_173011864.1">
    <property type="nucleotide sequence ID" value="NZ_WKNE01000042.1"/>
</dbReference>
<gene>
    <name evidence="15" type="ORF">GKD68_21700</name>
</gene>
<comment type="caution">
    <text evidence="15">The sequence shown here is derived from an EMBL/GenBank/DDBJ whole genome shotgun (WGS) entry which is preliminary data.</text>
</comment>
<dbReference type="Gene3D" id="1.20.20.10">
    <property type="entry name" value="F1F0 ATP synthase subunit C"/>
    <property type="match status" value="1"/>
</dbReference>
<evidence type="ECO:0000256" key="1">
    <source>
        <dbReference type="ARBA" id="ARBA00004141"/>
    </source>
</evidence>
<dbReference type="Proteomes" id="UP000432516">
    <property type="component" value="Unassembled WGS sequence"/>
</dbReference>
<evidence type="ECO:0000259" key="14">
    <source>
        <dbReference type="Pfam" id="PF00137"/>
    </source>
</evidence>
<evidence type="ECO:0000256" key="9">
    <source>
        <dbReference type="ARBA" id="ARBA00023121"/>
    </source>
</evidence>
<organism evidence="15 16">
    <name type="scientific">Parabacteroides distasonis</name>
    <dbReference type="NCBI Taxonomy" id="823"/>
    <lineage>
        <taxon>Bacteria</taxon>
        <taxon>Pseudomonadati</taxon>
        <taxon>Bacteroidota</taxon>
        <taxon>Bacteroidia</taxon>
        <taxon>Bacteroidales</taxon>
        <taxon>Tannerellaceae</taxon>
        <taxon>Parabacteroides</taxon>
    </lineage>
</organism>
<feature type="non-terminal residue" evidence="15">
    <location>
        <position position="1"/>
    </location>
</feature>
<dbReference type="InterPro" id="IPR000454">
    <property type="entry name" value="ATP_synth_F0_csu"/>
</dbReference>
<evidence type="ECO:0000256" key="11">
    <source>
        <dbReference type="ARBA" id="ARBA00032200"/>
    </source>
</evidence>
<dbReference type="PRINTS" id="PR00124">
    <property type="entry name" value="ATPASEC"/>
</dbReference>
<keyword evidence="8" id="KW-0406">Ion transport</keyword>
<dbReference type="InterPro" id="IPR035921">
    <property type="entry name" value="F/V-ATP_Csub_sf"/>
</dbReference>
<keyword evidence="10 13" id="KW-0472">Membrane</keyword>
<dbReference type="SUPFAM" id="SSF81333">
    <property type="entry name" value="F1F0 ATP synthase subunit C"/>
    <property type="match status" value="1"/>
</dbReference>
<evidence type="ECO:0000256" key="7">
    <source>
        <dbReference type="ARBA" id="ARBA00022989"/>
    </source>
</evidence>
<evidence type="ECO:0000256" key="8">
    <source>
        <dbReference type="ARBA" id="ARBA00023065"/>
    </source>
</evidence>
<dbReference type="EMBL" id="WKNE01000042">
    <property type="protein sequence ID" value="MRZ57305.1"/>
    <property type="molecule type" value="Genomic_DNA"/>
</dbReference>
<evidence type="ECO:0000256" key="13">
    <source>
        <dbReference type="SAM" id="Phobius"/>
    </source>
</evidence>
<name>A0A7K0I5E7_PARDI</name>
<keyword evidence="3" id="KW-0813">Transport</keyword>
<dbReference type="InterPro" id="IPR020537">
    <property type="entry name" value="ATP_synth_F0_csu_DDCD_BS"/>
</dbReference>
<evidence type="ECO:0000256" key="2">
    <source>
        <dbReference type="ARBA" id="ARBA00006704"/>
    </source>
</evidence>
<dbReference type="GO" id="GO:0045259">
    <property type="term" value="C:proton-transporting ATP synthase complex"/>
    <property type="evidence" value="ECO:0007669"/>
    <property type="project" value="UniProtKB-KW"/>
</dbReference>
<keyword evidence="9" id="KW-0446">Lipid-binding</keyword>
<dbReference type="GO" id="GO:0015078">
    <property type="term" value="F:proton transmembrane transporter activity"/>
    <property type="evidence" value="ECO:0007669"/>
    <property type="project" value="InterPro"/>
</dbReference>
<feature type="transmembrane region" description="Helical" evidence="13">
    <location>
        <begin position="24"/>
        <end position="47"/>
    </location>
</feature>
<keyword evidence="7 13" id="KW-1133">Transmembrane helix</keyword>
<evidence type="ECO:0000313" key="15">
    <source>
        <dbReference type="EMBL" id="MRZ57305.1"/>
    </source>
</evidence>
<dbReference type="GO" id="GO:0008289">
    <property type="term" value="F:lipid binding"/>
    <property type="evidence" value="ECO:0007669"/>
    <property type="project" value="UniProtKB-KW"/>
</dbReference>
<dbReference type="InterPro" id="IPR002379">
    <property type="entry name" value="ATPase_proteolipid_c-like_dom"/>
</dbReference>
<dbReference type="CDD" id="cd18121">
    <property type="entry name" value="ATP-synt_Fo_c"/>
    <property type="match status" value="1"/>
</dbReference>
<evidence type="ECO:0000256" key="4">
    <source>
        <dbReference type="ARBA" id="ARBA00022547"/>
    </source>
</evidence>
<feature type="domain" description="V-ATPase proteolipid subunit C-like" evidence="14">
    <location>
        <begin position="2"/>
        <end position="44"/>
    </location>
</feature>
<evidence type="ECO:0000256" key="6">
    <source>
        <dbReference type="ARBA" id="ARBA00022781"/>
    </source>
</evidence>
<dbReference type="AlphaFoldDB" id="A0A7K0I5E7"/>
<evidence type="ECO:0000313" key="16">
    <source>
        <dbReference type="Proteomes" id="UP000432516"/>
    </source>
</evidence>